<dbReference type="InterPro" id="IPR046064">
    <property type="entry name" value="DUF6022"/>
</dbReference>
<dbReference type="EMBL" id="JAPCKK010000001">
    <property type="protein sequence ID" value="MDP4095391.1"/>
    <property type="molecule type" value="Genomic_DNA"/>
</dbReference>
<sequence>MTQITPLKEFMESNPENPIEVIERYISNYVDENWQNVLHTNRDKLQKAYIEAGDMAYGTFLNLLFLPIHRQFKELGIRPEPKLPGDFDISREWGNTEQTDQQRWMWSSIHSPHDGPLGTIVTIVFHDHTQFRVPRQPRILALNETNKEDVVAALSLMSPDFGQALEFTVEYEEYLRSQQN</sequence>
<name>A0ABT9FKY8_9BACL</name>
<reference evidence="1 2" key="1">
    <citation type="submission" date="2022-10" db="EMBL/GenBank/DDBJ databases">
        <title>Paenibacillus description and whole genome data of maize root bacterial community.</title>
        <authorList>
            <person name="Marton D."/>
            <person name="Farkas M."/>
            <person name="Cserhati M."/>
        </authorList>
    </citation>
    <scope>NUCLEOTIDE SEQUENCE [LARGE SCALE GENOMIC DNA]</scope>
    <source>
        <strain evidence="1 2">P96</strain>
    </source>
</reference>
<dbReference type="Proteomes" id="UP001241848">
    <property type="component" value="Unassembled WGS sequence"/>
</dbReference>
<evidence type="ECO:0000313" key="2">
    <source>
        <dbReference type="Proteomes" id="UP001241848"/>
    </source>
</evidence>
<organism evidence="1 2">
    <name type="scientific">Paenibacillus zeirhizosphaerae</name>
    <dbReference type="NCBI Taxonomy" id="2987519"/>
    <lineage>
        <taxon>Bacteria</taxon>
        <taxon>Bacillati</taxon>
        <taxon>Bacillota</taxon>
        <taxon>Bacilli</taxon>
        <taxon>Bacillales</taxon>
        <taxon>Paenibacillaceae</taxon>
        <taxon>Paenibacillus</taxon>
    </lineage>
</organism>
<dbReference type="Pfam" id="PF19486">
    <property type="entry name" value="DUF6022"/>
    <property type="match status" value="1"/>
</dbReference>
<keyword evidence="2" id="KW-1185">Reference proteome</keyword>
<accession>A0ABT9FKY8</accession>
<comment type="caution">
    <text evidence="1">The sequence shown here is derived from an EMBL/GenBank/DDBJ whole genome shotgun (WGS) entry which is preliminary data.</text>
</comment>
<protein>
    <submittedName>
        <fullName evidence="1">DUF6022 family protein</fullName>
    </submittedName>
</protein>
<proteinExistence type="predicted"/>
<dbReference type="RefSeq" id="WP_305753021.1">
    <property type="nucleotide sequence ID" value="NZ_JAPCKK010000001.1"/>
</dbReference>
<gene>
    <name evidence="1" type="ORF">OIN60_01110</name>
</gene>
<evidence type="ECO:0000313" key="1">
    <source>
        <dbReference type="EMBL" id="MDP4095391.1"/>
    </source>
</evidence>